<comment type="caution">
    <text evidence="7">The sequence shown here is derived from an EMBL/GenBank/DDBJ whole genome shotgun (WGS) entry which is preliminary data.</text>
</comment>
<dbReference type="InterPro" id="IPR041916">
    <property type="entry name" value="Anti_sigma_zinc_sf"/>
</dbReference>
<keyword evidence="3 5" id="KW-1133">Transmembrane helix</keyword>
<dbReference type="GO" id="GO:0016989">
    <property type="term" value="F:sigma factor antagonist activity"/>
    <property type="evidence" value="ECO:0007669"/>
    <property type="project" value="TreeGrafter"/>
</dbReference>
<evidence type="ECO:0000256" key="1">
    <source>
        <dbReference type="ARBA" id="ARBA00004167"/>
    </source>
</evidence>
<dbReference type="GO" id="GO:0006417">
    <property type="term" value="P:regulation of translation"/>
    <property type="evidence" value="ECO:0007669"/>
    <property type="project" value="TreeGrafter"/>
</dbReference>
<dbReference type="GO" id="GO:0016020">
    <property type="term" value="C:membrane"/>
    <property type="evidence" value="ECO:0007669"/>
    <property type="project" value="UniProtKB-SubCell"/>
</dbReference>
<evidence type="ECO:0000259" key="6">
    <source>
        <dbReference type="Pfam" id="PF13490"/>
    </source>
</evidence>
<proteinExistence type="predicted"/>
<evidence type="ECO:0000256" key="3">
    <source>
        <dbReference type="ARBA" id="ARBA00022989"/>
    </source>
</evidence>
<evidence type="ECO:0000256" key="2">
    <source>
        <dbReference type="ARBA" id="ARBA00022692"/>
    </source>
</evidence>
<dbReference type="Gene3D" id="1.10.10.1320">
    <property type="entry name" value="Anti-sigma factor, zinc-finger domain"/>
    <property type="match status" value="1"/>
</dbReference>
<dbReference type="EMBL" id="LOTN01000071">
    <property type="protein sequence ID" value="KUZ81778.1"/>
    <property type="molecule type" value="Genomic_DNA"/>
</dbReference>
<sequence length="261" mass="28703">MDHQQACDVLAAYVDNELSLTESAALERHLARCNACRSALEIQRRASALLKSADLRFGAPDALRVRIAADLRSRRSVRQRLSDWLRPRRTTGMPIWAPAGALAVSALALTGSGVLWLSVPTADEQLRTELVDSHVRSLQLDHLTDVVSTDRHTVKPWFDGKIDFAPPVRDLAQDGYPLVGGRLDYVGGRTVAVLVYRYQRHPINVYVWPGNGAAGQPRIDEQQGYHVARWSAGRMNYRAVTDAGAAELGGFVERLRAAAGS</sequence>
<keyword evidence="4 5" id="KW-0472">Membrane</keyword>
<dbReference type="PANTHER" id="PTHR37461:SF1">
    <property type="entry name" value="ANTI-SIGMA-K FACTOR RSKA"/>
    <property type="match status" value="1"/>
</dbReference>
<dbReference type="PANTHER" id="PTHR37461">
    <property type="entry name" value="ANTI-SIGMA-K FACTOR RSKA"/>
    <property type="match status" value="1"/>
</dbReference>
<dbReference type="AlphaFoldDB" id="A0A102M438"/>
<evidence type="ECO:0000313" key="7">
    <source>
        <dbReference type="EMBL" id="KUZ81778.1"/>
    </source>
</evidence>
<comment type="subcellular location">
    <subcellularLocation>
        <location evidence="1">Membrane</location>
        <topology evidence="1">Single-pass membrane protein</topology>
    </subcellularLocation>
</comment>
<dbReference type="Proteomes" id="UP000065521">
    <property type="component" value="Unassembled WGS sequence"/>
</dbReference>
<gene>
    <name evidence="7" type="ORF">WI38_30540</name>
</gene>
<accession>A0A102M438</accession>
<evidence type="ECO:0000256" key="4">
    <source>
        <dbReference type="ARBA" id="ARBA00023136"/>
    </source>
</evidence>
<organism evidence="7 8">
    <name type="scientific">Burkholderia ubonensis</name>
    <dbReference type="NCBI Taxonomy" id="101571"/>
    <lineage>
        <taxon>Bacteria</taxon>
        <taxon>Pseudomonadati</taxon>
        <taxon>Pseudomonadota</taxon>
        <taxon>Betaproteobacteria</taxon>
        <taxon>Burkholderiales</taxon>
        <taxon>Burkholderiaceae</taxon>
        <taxon>Burkholderia</taxon>
        <taxon>Burkholderia cepacia complex</taxon>
    </lineage>
</organism>
<dbReference type="InterPro" id="IPR051474">
    <property type="entry name" value="Anti-sigma-K/W_factor"/>
</dbReference>
<feature type="transmembrane region" description="Helical" evidence="5">
    <location>
        <begin position="95"/>
        <end position="117"/>
    </location>
</feature>
<keyword evidence="2 5" id="KW-0812">Transmembrane</keyword>
<name>A0A102M438_9BURK</name>
<dbReference type="InterPro" id="IPR027383">
    <property type="entry name" value="Znf_put"/>
</dbReference>
<feature type="domain" description="Putative zinc-finger" evidence="6">
    <location>
        <begin position="6"/>
        <end position="37"/>
    </location>
</feature>
<dbReference type="RefSeq" id="WP_059637461.1">
    <property type="nucleotide sequence ID" value="NZ_JBGRUP010000028.1"/>
</dbReference>
<evidence type="ECO:0000256" key="5">
    <source>
        <dbReference type="SAM" id="Phobius"/>
    </source>
</evidence>
<reference evidence="7 8" key="1">
    <citation type="submission" date="2015-11" db="EMBL/GenBank/DDBJ databases">
        <title>Expanding the genomic diversity of Burkholderia species for the development of highly accurate diagnostics.</title>
        <authorList>
            <person name="Sahl J."/>
            <person name="Keim P."/>
            <person name="Wagner D."/>
        </authorList>
    </citation>
    <scope>NUCLEOTIDE SEQUENCE [LARGE SCALE GENOMIC DNA]</scope>
    <source>
        <strain evidence="7 8">RF32-BP4</strain>
    </source>
</reference>
<protein>
    <submittedName>
        <fullName evidence="7">Anti-sigma factor</fullName>
    </submittedName>
</protein>
<dbReference type="Pfam" id="PF13490">
    <property type="entry name" value="zf-HC2"/>
    <property type="match status" value="1"/>
</dbReference>
<evidence type="ECO:0000313" key="8">
    <source>
        <dbReference type="Proteomes" id="UP000065521"/>
    </source>
</evidence>